<organism evidence="2 4">
    <name type="scientific">Bacillus clarus</name>
    <dbReference type="NCBI Taxonomy" id="2338372"/>
    <lineage>
        <taxon>Bacteria</taxon>
        <taxon>Bacillati</taxon>
        <taxon>Bacillota</taxon>
        <taxon>Bacilli</taxon>
        <taxon>Bacillales</taxon>
        <taxon>Bacillaceae</taxon>
        <taxon>Bacillus</taxon>
        <taxon>Bacillus cereus group</taxon>
    </lineage>
</organism>
<sequence length="280" mass="30871">MGFESLKRKMLTTPHGFTAGIEGPSCDKNGNIYAVNFKRRGTIGKVTPTGGSKVFIELPKNSIGSGTRIDRNGTLFIADYVNHNIFAVNIETKKISVFAHNSAMNQPNDLAITDQGVLFASDPNWSESTGQLWRIDKNGVTHLLETNMGTTNGIEVSPDEKKLYVNESVQRKIWVYDLSSNYELSNKRLFIEFTDFGLDGMRCDMAGNLFVTRIGKGVVAKISPDGHLLSEIHLDGKKCNNITFGGPDGKTSYVTVADTGNIQTFETDVPGRCWSLLHDR</sequence>
<dbReference type="Proteomes" id="UP000264294">
    <property type="component" value="Unassembled WGS sequence"/>
</dbReference>
<evidence type="ECO:0000313" key="5">
    <source>
        <dbReference type="Proteomes" id="UP000264294"/>
    </source>
</evidence>
<evidence type="ECO:0000313" key="4">
    <source>
        <dbReference type="Proteomes" id="UP000029389"/>
    </source>
</evidence>
<comment type="caution">
    <text evidence="2">The sequence shown here is derived from an EMBL/GenBank/DDBJ whole genome shotgun (WGS) entry which is preliminary data.</text>
</comment>
<reference evidence="3 5" key="2">
    <citation type="submission" date="2018-08" db="EMBL/GenBank/DDBJ databases">
        <title>Bacillus clarus sp. nov. strain PS00077A.</title>
        <authorList>
            <person name="Mendez Acevedo M."/>
            <person name="Carroll L."/>
            <person name="Mukherjee M."/>
            <person name="Wiedmann M."/>
            <person name="Kovac J."/>
        </authorList>
    </citation>
    <scope>NUCLEOTIDE SEQUENCE [LARGE SCALE GENOMIC DNA]</scope>
    <source>
        <strain evidence="3 5">PS00077A</strain>
    </source>
</reference>
<gene>
    <name evidence="3" type="ORF">D0U04_25255</name>
    <name evidence="2" type="ORF">DJ93_5782</name>
</gene>
<dbReference type="PATRIC" id="fig|1405.8.peg.5972"/>
<dbReference type="RefSeq" id="WP_042984999.1">
    <property type="nucleotide sequence ID" value="NZ_JMQC01000011.1"/>
</dbReference>
<evidence type="ECO:0000313" key="2">
    <source>
        <dbReference type="EMBL" id="KFM95015.1"/>
    </source>
</evidence>
<dbReference type="SUPFAM" id="SSF63829">
    <property type="entry name" value="Calcium-dependent phosphotriesterase"/>
    <property type="match status" value="1"/>
</dbReference>
<dbReference type="AlphaFoldDB" id="A0A090YSD8"/>
<dbReference type="Proteomes" id="UP000029389">
    <property type="component" value="Unassembled WGS sequence"/>
</dbReference>
<proteinExistence type="predicted"/>
<feature type="domain" description="SMP-30/Gluconolactonase/LRE-like region" evidence="1">
    <location>
        <begin position="22"/>
        <end position="257"/>
    </location>
</feature>
<dbReference type="PANTHER" id="PTHR47572:SF5">
    <property type="entry name" value="BLR2277 PROTEIN"/>
    <property type="match status" value="1"/>
</dbReference>
<accession>A0A090YSD8</accession>
<dbReference type="EMBL" id="QVOD01000048">
    <property type="protein sequence ID" value="RFT63423.1"/>
    <property type="molecule type" value="Genomic_DNA"/>
</dbReference>
<reference evidence="2 4" key="1">
    <citation type="submission" date="2014-04" db="EMBL/GenBank/DDBJ databases">
        <authorList>
            <person name="Bishop-Lilly K.A."/>
            <person name="Broomall S.M."/>
            <person name="Chain P.S."/>
            <person name="Chertkov O."/>
            <person name="Coyne S.R."/>
            <person name="Daligault H.E."/>
            <person name="Davenport K.W."/>
            <person name="Erkkila T."/>
            <person name="Frey K.G."/>
            <person name="Gibbons H.S."/>
            <person name="Gu W."/>
            <person name="Jaissle J."/>
            <person name="Johnson S.L."/>
            <person name="Koroleva G.I."/>
            <person name="Ladner J.T."/>
            <person name="Lo C.-C."/>
            <person name="Minogue T.D."/>
            <person name="Munk C."/>
            <person name="Palacios G.F."/>
            <person name="Redden C.L."/>
            <person name="Rosenzweig C.N."/>
            <person name="Scholz M.B."/>
            <person name="Teshima H."/>
            <person name="Xu Y."/>
        </authorList>
    </citation>
    <scope>NUCLEOTIDE SEQUENCE [LARGE SCALE GENOMIC DNA]</scope>
    <source>
        <strain evidence="2 4">BHP</strain>
    </source>
</reference>
<dbReference type="Gene3D" id="2.120.10.30">
    <property type="entry name" value="TolB, C-terminal domain"/>
    <property type="match status" value="1"/>
</dbReference>
<keyword evidence="5" id="KW-1185">Reference proteome</keyword>
<protein>
    <submittedName>
        <fullName evidence="2">Arylesterase family protein</fullName>
    </submittedName>
    <submittedName>
        <fullName evidence="3">SMP-30/gluconolactonase/LRE family protein</fullName>
    </submittedName>
</protein>
<dbReference type="InterPro" id="IPR013658">
    <property type="entry name" value="SGL"/>
</dbReference>
<dbReference type="InterPro" id="IPR011042">
    <property type="entry name" value="6-blade_b-propeller_TolB-like"/>
</dbReference>
<evidence type="ECO:0000313" key="3">
    <source>
        <dbReference type="EMBL" id="RFT63423.1"/>
    </source>
</evidence>
<dbReference type="PANTHER" id="PTHR47572">
    <property type="entry name" value="LIPOPROTEIN-RELATED"/>
    <property type="match status" value="1"/>
</dbReference>
<evidence type="ECO:0000259" key="1">
    <source>
        <dbReference type="Pfam" id="PF08450"/>
    </source>
</evidence>
<name>A0A090YSD8_9BACI</name>
<dbReference type="InterPro" id="IPR051262">
    <property type="entry name" value="SMP-30/CGR1_Lactonase"/>
</dbReference>
<dbReference type="Pfam" id="PF08450">
    <property type="entry name" value="SGL"/>
    <property type="match status" value="1"/>
</dbReference>
<dbReference type="EMBL" id="JMQC01000011">
    <property type="protein sequence ID" value="KFM95015.1"/>
    <property type="molecule type" value="Genomic_DNA"/>
</dbReference>